<feature type="chain" id="PRO_5044241945" description="Ig-like domain-containing protein" evidence="3">
    <location>
        <begin position="22"/>
        <end position="472"/>
    </location>
</feature>
<feature type="signal peptide" evidence="3">
    <location>
        <begin position="1"/>
        <end position="21"/>
    </location>
</feature>
<dbReference type="InterPro" id="IPR007110">
    <property type="entry name" value="Ig-like_dom"/>
</dbReference>
<keyword evidence="1" id="KW-0393">Immunoglobulin domain</keyword>
<dbReference type="Pfam" id="PF13927">
    <property type="entry name" value="Ig_3"/>
    <property type="match status" value="1"/>
</dbReference>
<dbReference type="OMA" id="KTCQCSH"/>
<dbReference type="Ensembl" id="ENSELUT00000041438.3">
    <property type="protein sequence ID" value="ENSELUP00000020420.2"/>
    <property type="gene ID" value="ENSELUG00000019649.3"/>
</dbReference>
<dbReference type="KEGG" id="els:105028237"/>
<dbReference type="RefSeq" id="XP_010899124.2">
    <property type="nucleotide sequence ID" value="XM_010900822.3"/>
</dbReference>
<dbReference type="Pfam" id="PF00047">
    <property type="entry name" value="ig"/>
    <property type="match status" value="1"/>
</dbReference>
<dbReference type="SMART" id="SM00409">
    <property type="entry name" value="IG"/>
    <property type="match status" value="4"/>
</dbReference>
<evidence type="ECO:0000313" key="5">
    <source>
        <dbReference type="Ensembl" id="ENSELUP00000020420.2"/>
    </source>
</evidence>
<evidence type="ECO:0000259" key="4">
    <source>
        <dbReference type="PROSITE" id="PS50835"/>
    </source>
</evidence>
<keyword evidence="3" id="KW-0732">Signal</keyword>
<keyword evidence="2" id="KW-0812">Transmembrane</keyword>
<dbReference type="Pfam" id="PF07686">
    <property type="entry name" value="V-set"/>
    <property type="match status" value="1"/>
</dbReference>
<dbReference type="CTD" id="799982"/>
<organism evidence="5 6">
    <name type="scientific">Esox lucius</name>
    <name type="common">Northern pike</name>
    <dbReference type="NCBI Taxonomy" id="8010"/>
    <lineage>
        <taxon>Eukaryota</taxon>
        <taxon>Metazoa</taxon>
        <taxon>Chordata</taxon>
        <taxon>Craniata</taxon>
        <taxon>Vertebrata</taxon>
        <taxon>Euteleostomi</taxon>
        <taxon>Actinopterygii</taxon>
        <taxon>Neopterygii</taxon>
        <taxon>Teleostei</taxon>
        <taxon>Protacanthopterygii</taxon>
        <taxon>Esociformes</taxon>
        <taxon>Esocidae</taxon>
        <taxon>Esox</taxon>
    </lineage>
</organism>
<reference evidence="5" key="4">
    <citation type="submission" date="2025-09" db="UniProtKB">
        <authorList>
            <consortium name="Ensembl"/>
        </authorList>
    </citation>
    <scope>IDENTIFICATION</scope>
</reference>
<dbReference type="PANTHER" id="PTHR11422">
    <property type="entry name" value="T-CELL SURFACE GLYCOPROTEIN CD4"/>
    <property type="match status" value="1"/>
</dbReference>
<name>A0A3P8YV79_ESOLU</name>
<evidence type="ECO:0000313" key="6">
    <source>
        <dbReference type="Proteomes" id="UP000265140"/>
    </source>
</evidence>
<dbReference type="PANTHER" id="PTHR11422:SF0">
    <property type="entry name" value="T-CELL SURFACE GLYCOPROTEIN CD4"/>
    <property type="match status" value="1"/>
</dbReference>
<dbReference type="InterPro" id="IPR013151">
    <property type="entry name" value="Immunoglobulin_dom"/>
</dbReference>
<dbReference type="OrthoDB" id="8657369at2759"/>
<dbReference type="GeneTree" id="ENSGT00390000001745"/>
<evidence type="ECO:0000256" key="3">
    <source>
        <dbReference type="SAM" id="SignalP"/>
    </source>
</evidence>
<protein>
    <recommendedName>
        <fullName evidence="4">Ig-like domain-containing protein</fullName>
    </recommendedName>
</protein>
<dbReference type="Bgee" id="ENSELUG00000019649">
    <property type="expression patterns" value="Expressed in head kidney and 5 other cell types or tissues"/>
</dbReference>
<dbReference type="STRING" id="8010.ENSELUP00000020420"/>
<dbReference type="InterPro" id="IPR003599">
    <property type="entry name" value="Ig_sub"/>
</dbReference>
<dbReference type="SUPFAM" id="SSF48726">
    <property type="entry name" value="Immunoglobulin"/>
    <property type="match status" value="4"/>
</dbReference>
<reference evidence="5" key="2">
    <citation type="submission" date="2020-02" db="EMBL/GenBank/DDBJ databases">
        <title>Esox lucius (northern pike) genome, fEsoLuc1, primary haplotype.</title>
        <authorList>
            <person name="Myers G."/>
            <person name="Karagic N."/>
            <person name="Meyer A."/>
            <person name="Pippel M."/>
            <person name="Reichard M."/>
            <person name="Winkler S."/>
            <person name="Tracey A."/>
            <person name="Sims Y."/>
            <person name="Howe K."/>
            <person name="Rhie A."/>
            <person name="Formenti G."/>
            <person name="Durbin R."/>
            <person name="Fedrigo O."/>
            <person name="Jarvis E.D."/>
        </authorList>
    </citation>
    <scope>NUCLEOTIDE SEQUENCE [LARGE SCALE GENOMIC DNA]</scope>
</reference>
<dbReference type="GO" id="GO:0009986">
    <property type="term" value="C:cell surface"/>
    <property type="evidence" value="ECO:0007669"/>
    <property type="project" value="Ensembl"/>
</dbReference>
<reference evidence="6" key="1">
    <citation type="journal article" date="2014" name="PLoS ONE">
        <title>The genome and linkage map of the northern pike (Esox lucius): conserved synteny revealed between the salmonid sister group and the Neoteleostei.</title>
        <authorList>
            <person name="Rondeau E.B."/>
            <person name="Minkley D.R."/>
            <person name="Leong J.S."/>
            <person name="Messmer A.M."/>
            <person name="Jantzen J.R."/>
            <person name="von Schalburg K.R."/>
            <person name="Lemon C."/>
            <person name="Bird N.H."/>
            <person name="Koop B.F."/>
        </authorList>
    </citation>
    <scope>NUCLEOTIDE SEQUENCE</scope>
</reference>
<dbReference type="InterPro" id="IPR036179">
    <property type="entry name" value="Ig-like_dom_sf"/>
</dbReference>
<sequence>MKCISGFLLVLFASFLSPTGAEDVHLYGQEGGTVTLPMEKWDSNKVYVKWTSGTRSVIKLNSFGSETIDEHWKGRVSLSKTDFSLTITNIGPDDFTSFTCELSIPSTKEYKTTTFKLHMVSTEQPASPLLAGETLTLKCNIKDMLAGTQIGWLNPKGNVQNRNALLTVWNVTGEDHGDWICVVTCQGRKAHIKAPVKVIDLSPAPPQPLYTSSSPLHLPCSFPSYISFQDLQAKNIQGGHWTFAPSQGAGSGPSGFPVNLSLEPKLSWNLNQTKNLDVPAKTTNDLDLSIKMKRVTKDDRGTYTCTFVFNKGLTLKREILVEVLHIVSSPGTNVPVGHEVNLTCNVGQPLTSDLKLKWNPPKHSSLNSRLNSLSNSTLTIQEAREEDSGRWNCGLWRNTTMLTSAEIKLKIEQAPTDVWLLITICAAAVVFILILILTVILIRRHRKRVKPRRRVPKFCRCKDPKPKGFYTY</sequence>
<feature type="transmembrane region" description="Helical" evidence="2">
    <location>
        <begin position="418"/>
        <end position="442"/>
    </location>
</feature>
<dbReference type="InterPro" id="IPR013106">
    <property type="entry name" value="Ig_V-set"/>
</dbReference>
<dbReference type="PROSITE" id="PS50835">
    <property type="entry name" value="IG_LIKE"/>
    <property type="match status" value="2"/>
</dbReference>
<keyword evidence="6" id="KW-1185">Reference proteome</keyword>
<accession>A0A3P8YV79</accession>
<dbReference type="Gene3D" id="2.60.40.10">
    <property type="entry name" value="Immunoglobulins"/>
    <property type="match status" value="4"/>
</dbReference>
<feature type="domain" description="Ig-like" evidence="4">
    <location>
        <begin position="105"/>
        <end position="184"/>
    </location>
</feature>
<keyword evidence="2" id="KW-0472">Membrane</keyword>
<evidence type="ECO:0000256" key="2">
    <source>
        <dbReference type="SAM" id="Phobius"/>
    </source>
</evidence>
<dbReference type="GeneID" id="105028237"/>
<dbReference type="InterPro" id="IPR013783">
    <property type="entry name" value="Ig-like_fold"/>
</dbReference>
<dbReference type="AlphaFoldDB" id="A0A3P8YV79"/>
<evidence type="ECO:0000256" key="1">
    <source>
        <dbReference type="ARBA" id="ARBA00023319"/>
    </source>
</evidence>
<proteinExistence type="predicted"/>
<keyword evidence="2" id="KW-1133">Transmembrane helix</keyword>
<dbReference type="Proteomes" id="UP000265140">
    <property type="component" value="Chromosome 20"/>
</dbReference>
<reference evidence="5" key="3">
    <citation type="submission" date="2025-08" db="UniProtKB">
        <authorList>
            <consortium name="Ensembl"/>
        </authorList>
    </citation>
    <scope>IDENTIFICATION</scope>
</reference>
<dbReference type="InParanoid" id="A0A3P8YV79"/>
<feature type="domain" description="Ig-like" evidence="4">
    <location>
        <begin position="322"/>
        <end position="393"/>
    </location>
</feature>